<evidence type="ECO:0000313" key="2">
    <source>
        <dbReference type="Proteomes" id="UP000245207"/>
    </source>
</evidence>
<organism evidence="1 2">
    <name type="scientific">Artemisia annua</name>
    <name type="common">Sweet wormwood</name>
    <dbReference type="NCBI Taxonomy" id="35608"/>
    <lineage>
        <taxon>Eukaryota</taxon>
        <taxon>Viridiplantae</taxon>
        <taxon>Streptophyta</taxon>
        <taxon>Embryophyta</taxon>
        <taxon>Tracheophyta</taxon>
        <taxon>Spermatophyta</taxon>
        <taxon>Magnoliopsida</taxon>
        <taxon>eudicotyledons</taxon>
        <taxon>Gunneridae</taxon>
        <taxon>Pentapetalae</taxon>
        <taxon>asterids</taxon>
        <taxon>campanulids</taxon>
        <taxon>Asterales</taxon>
        <taxon>Asteraceae</taxon>
        <taxon>Asteroideae</taxon>
        <taxon>Anthemideae</taxon>
        <taxon>Artemisiinae</taxon>
        <taxon>Artemisia</taxon>
    </lineage>
</organism>
<dbReference type="Gene3D" id="3.40.50.300">
    <property type="entry name" value="P-loop containing nucleotide triphosphate hydrolases"/>
    <property type="match status" value="1"/>
</dbReference>
<gene>
    <name evidence="1" type="ORF">CTI12_AA387610</name>
</gene>
<comment type="caution">
    <text evidence="1">The sequence shown here is derived from an EMBL/GenBank/DDBJ whole genome shotgun (WGS) entry which is preliminary data.</text>
</comment>
<name>A0A2U1MF79_ARTAN</name>
<dbReference type="OrthoDB" id="1688122at2759"/>
<accession>A0A2U1MF79</accession>
<dbReference type="AlphaFoldDB" id="A0A2U1MF79"/>
<dbReference type="STRING" id="35608.A0A2U1MF79"/>
<sequence>MGENALKERTSGTVTMTIIGLASNKVMHELLEYPMCLDRMCLPIQRLAQLFESGYGIHHAGMVRAHRGLTGRLFANGLLKVILGL</sequence>
<protein>
    <submittedName>
        <fullName evidence="1">Activating signal cointegrator 1 complex subunit 3</fullName>
    </submittedName>
</protein>
<reference evidence="1 2" key="1">
    <citation type="journal article" date="2018" name="Mol. Plant">
        <title>The genome of Artemisia annua provides insight into the evolution of Asteraceae family and artemisinin biosynthesis.</title>
        <authorList>
            <person name="Shen Q."/>
            <person name="Zhang L."/>
            <person name="Liao Z."/>
            <person name="Wang S."/>
            <person name="Yan T."/>
            <person name="Shi P."/>
            <person name="Liu M."/>
            <person name="Fu X."/>
            <person name="Pan Q."/>
            <person name="Wang Y."/>
            <person name="Lv Z."/>
            <person name="Lu X."/>
            <person name="Zhang F."/>
            <person name="Jiang W."/>
            <person name="Ma Y."/>
            <person name="Chen M."/>
            <person name="Hao X."/>
            <person name="Li L."/>
            <person name="Tang Y."/>
            <person name="Lv G."/>
            <person name="Zhou Y."/>
            <person name="Sun X."/>
            <person name="Brodelius P.E."/>
            <person name="Rose J.K.C."/>
            <person name="Tang K."/>
        </authorList>
    </citation>
    <scope>NUCLEOTIDE SEQUENCE [LARGE SCALE GENOMIC DNA]</scope>
    <source>
        <strain evidence="2">cv. Huhao1</strain>
        <tissue evidence="1">Leaf</tissue>
    </source>
</reference>
<dbReference type="EMBL" id="PKPP01005503">
    <property type="protein sequence ID" value="PWA59888.1"/>
    <property type="molecule type" value="Genomic_DNA"/>
</dbReference>
<dbReference type="Proteomes" id="UP000245207">
    <property type="component" value="Unassembled WGS sequence"/>
</dbReference>
<proteinExistence type="predicted"/>
<evidence type="ECO:0000313" key="1">
    <source>
        <dbReference type="EMBL" id="PWA59888.1"/>
    </source>
</evidence>
<dbReference type="InterPro" id="IPR027417">
    <property type="entry name" value="P-loop_NTPase"/>
</dbReference>
<keyword evidence="2" id="KW-1185">Reference proteome</keyword>